<proteinExistence type="predicted"/>
<accession>A0A285N2N8</accession>
<dbReference type="Proteomes" id="UP000219453">
    <property type="component" value="Unassembled WGS sequence"/>
</dbReference>
<evidence type="ECO:0000313" key="2">
    <source>
        <dbReference type="Proteomes" id="UP000219453"/>
    </source>
</evidence>
<dbReference type="Pfam" id="PF21900">
    <property type="entry name" value="DUF6920"/>
    <property type="match status" value="1"/>
</dbReference>
<evidence type="ECO:0000313" key="1">
    <source>
        <dbReference type="EMBL" id="SNZ03203.1"/>
    </source>
</evidence>
<name>A0A285N2N8_NATPI</name>
<keyword evidence="2" id="KW-1185">Reference proteome</keyword>
<dbReference type="AlphaFoldDB" id="A0A285N2N8"/>
<dbReference type="EMBL" id="OBEJ01000001">
    <property type="protein sequence ID" value="SNZ03203.1"/>
    <property type="molecule type" value="Genomic_DNA"/>
</dbReference>
<gene>
    <name evidence="1" type="ORF">SAMN06269185_0216</name>
</gene>
<sequence length="296" mass="32872">MILPLRPAPSKRRWVAVGVLAALAGVVVVAARRARNVPPARSRLLESERAHVRADRRFDPDDVADLPDPVRRYFEAAIEPGCPVVRTARIEQRGEFRLGDASSPWKRLSAVQHVTTDPPGFVWDATVRLAPLVPVRVVDAYVDGRGSLRARIGSLLTVAEPEPSPELDAGELQRYLAEAVWYPTALLPADGVSWEALDDRSARATLTHRETTVSLTFHFGDDDLVERVVAEDRPRAVDDGFEPTRWIGQFREYESRNGLCVPTEAEVAWTLPDGELPYWRAQITAVEHSPLADAPQ</sequence>
<protein>
    <recommendedName>
        <fullName evidence="3">Outer membrane lipoprotein-sorting protein</fullName>
    </recommendedName>
</protein>
<reference evidence="1 2" key="1">
    <citation type="submission" date="2017-09" db="EMBL/GenBank/DDBJ databases">
        <authorList>
            <person name="Ehlers B."/>
            <person name="Leendertz F.H."/>
        </authorList>
    </citation>
    <scope>NUCLEOTIDE SEQUENCE [LARGE SCALE GENOMIC DNA]</scope>
    <source>
        <strain evidence="1 2">DSM 27208</strain>
    </source>
</reference>
<dbReference type="RefSeq" id="WP_097007273.1">
    <property type="nucleotide sequence ID" value="NZ_OBEJ01000001.1"/>
</dbReference>
<evidence type="ECO:0008006" key="3">
    <source>
        <dbReference type="Google" id="ProtNLM"/>
    </source>
</evidence>
<dbReference type="InterPro" id="IPR054213">
    <property type="entry name" value="DUF6920"/>
</dbReference>
<organism evidence="1 2">
    <name type="scientific">Natronoarchaeum philippinense</name>
    <dbReference type="NCBI Taxonomy" id="558529"/>
    <lineage>
        <taxon>Archaea</taxon>
        <taxon>Methanobacteriati</taxon>
        <taxon>Methanobacteriota</taxon>
        <taxon>Stenosarchaea group</taxon>
        <taxon>Halobacteria</taxon>
        <taxon>Halobacteriales</taxon>
        <taxon>Natronoarchaeaceae</taxon>
    </lineage>
</organism>